<keyword evidence="6 10" id="KW-0548">Nucleotidyltransferase</keyword>
<dbReference type="Proteomes" id="UP001144471">
    <property type="component" value="Unassembled WGS sequence"/>
</dbReference>
<dbReference type="InterPro" id="IPR036161">
    <property type="entry name" value="RPB6/omega-like_sf"/>
</dbReference>
<comment type="subunit">
    <text evidence="10">The RNAP catalytic core consists of 2 alpha, 1 beta, 1 beta' and 1 omega subunit. When a sigma factor is associated with the core the holoenzyme is formed, which can initiate transcription.</text>
</comment>
<organism evidence="11 12">
    <name type="scientific">Propionigenium maris DSM 9537</name>
    <dbReference type="NCBI Taxonomy" id="1123000"/>
    <lineage>
        <taxon>Bacteria</taxon>
        <taxon>Fusobacteriati</taxon>
        <taxon>Fusobacteriota</taxon>
        <taxon>Fusobacteriia</taxon>
        <taxon>Fusobacteriales</taxon>
        <taxon>Fusobacteriaceae</taxon>
        <taxon>Propionigenium</taxon>
    </lineage>
</organism>
<dbReference type="Gene3D" id="3.90.940.10">
    <property type="match status" value="1"/>
</dbReference>
<evidence type="ECO:0000313" key="12">
    <source>
        <dbReference type="Proteomes" id="UP001144471"/>
    </source>
</evidence>
<name>A0A9W6GNU2_9FUSO</name>
<evidence type="ECO:0000256" key="6">
    <source>
        <dbReference type="ARBA" id="ARBA00022695"/>
    </source>
</evidence>
<protein>
    <recommendedName>
        <fullName evidence="3 10">DNA-directed RNA polymerase subunit omega</fullName>
        <shortName evidence="10">RNAP omega subunit</shortName>
        <ecNumber evidence="2 10">2.7.7.6</ecNumber>
    </recommendedName>
    <alternativeName>
        <fullName evidence="10">RNA polymerase omega subunit</fullName>
    </alternativeName>
    <alternativeName>
        <fullName evidence="8 10">Transcriptase subunit omega</fullName>
    </alternativeName>
</protein>
<evidence type="ECO:0000313" key="11">
    <source>
        <dbReference type="EMBL" id="GLI57847.1"/>
    </source>
</evidence>
<evidence type="ECO:0000256" key="3">
    <source>
        <dbReference type="ARBA" id="ARBA00013725"/>
    </source>
</evidence>
<comment type="similarity">
    <text evidence="1 10">Belongs to the RNA polymerase subunit omega family.</text>
</comment>
<keyword evidence="7 10" id="KW-0804">Transcription</keyword>
<dbReference type="GO" id="GO:0006351">
    <property type="term" value="P:DNA-templated transcription"/>
    <property type="evidence" value="ECO:0007669"/>
    <property type="project" value="UniProtKB-UniRule"/>
</dbReference>
<evidence type="ECO:0000256" key="9">
    <source>
        <dbReference type="ARBA" id="ARBA00048552"/>
    </source>
</evidence>
<gene>
    <name evidence="10" type="primary">rpoZ</name>
    <name evidence="11" type="ORF">PM10SUCC1_33610</name>
</gene>
<dbReference type="GO" id="GO:0003899">
    <property type="term" value="F:DNA-directed RNA polymerase activity"/>
    <property type="evidence" value="ECO:0007669"/>
    <property type="project" value="UniProtKB-UniRule"/>
</dbReference>
<dbReference type="PANTHER" id="PTHR34476:SF1">
    <property type="entry name" value="DNA-DIRECTED RNA POLYMERASE SUBUNIT OMEGA"/>
    <property type="match status" value="1"/>
</dbReference>
<dbReference type="SUPFAM" id="SSF63562">
    <property type="entry name" value="RPB6/omega subunit-like"/>
    <property type="match status" value="1"/>
</dbReference>
<keyword evidence="4 10" id="KW-0240">DNA-directed RNA polymerase</keyword>
<comment type="caution">
    <text evidence="11">The sequence shown here is derived from an EMBL/GenBank/DDBJ whole genome shotgun (WGS) entry which is preliminary data.</text>
</comment>
<dbReference type="AlphaFoldDB" id="A0A9W6GNU2"/>
<dbReference type="GO" id="GO:0003677">
    <property type="term" value="F:DNA binding"/>
    <property type="evidence" value="ECO:0007669"/>
    <property type="project" value="UniProtKB-UniRule"/>
</dbReference>
<comment type="function">
    <text evidence="10">Promotes RNA polymerase assembly. Latches the N- and C-terminal regions of the beta' subunit thereby facilitating its interaction with the beta and alpha subunits.</text>
</comment>
<reference evidence="11" key="1">
    <citation type="submission" date="2022-12" db="EMBL/GenBank/DDBJ databases">
        <title>Reference genome sequencing for broad-spectrum identification of bacterial and archaeal isolates by mass spectrometry.</title>
        <authorList>
            <person name="Sekiguchi Y."/>
            <person name="Tourlousse D.M."/>
        </authorList>
    </citation>
    <scope>NUCLEOTIDE SEQUENCE</scope>
    <source>
        <strain evidence="11">10succ1</strain>
    </source>
</reference>
<dbReference type="HAMAP" id="MF_00366">
    <property type="entry name" value="RNApol_bact_RpoZ"/>
    <property type="match status" value="1"/>
</dbReference>
<dbReference type="RefSeq" id="WP_281837522.1">
    <property type="nucleotide sequence ID" value="NZ_BSDY01000026.1"/>
</dbReference>
<dbReference type="GO" id="GO:0000428">
    <property type="term" value="C:DNA-directed RNA polymerase complex"/>
    <property type="evidence" value="ECO:0007669"/>
    <property type="project" value="UniProtKB-KW"/>
</dbReference>
<sequence length="71" mass="8120">MKKDVSFDEALSKIPNKYVLTTVAGKRARDLGNGEELLVKSYKKDTIVKKALREIYYDKITYTDMSEAEAE</sequence>
<accession>A0A9W6GNU2</accession>
<evidence type="ECO:0000256" key="1">
    <source>
        <dbReference type="ARBA" id="ARBA00006711"/>
    </source>
</evidence>
<dbReference type="InterPro" id="IPR003716">
    <property type="entry name" value="DNA-dir_RNA_pol_omega"/>
</dbReference>
<dbReference type="PANTHER" id="PTHR34476">
    <property type="entry name" value="DNA-DIRECTED RNA POLYMERASE SUBUNIT OMEGA"/>
    <property type="match status" value="1"/>
</dbReference>
<keyword evidence="12" id="KW-1185">Reference proteome</keyword>
<keyword evidence="5 10" id="KW-0808">Transferase</keyword>
<evidence type="ECO:0000256" key="10">
    <source>
        <dbReference type="HAMAP-Rule" id="MF_00366"/>
    </source>
</evidence>
<dbReference type="Pfam" id="PF01192">
    <property type="entry name" value="RNA_pol_Rpb6"/>
    <property type="match status" value="1"/>
</dbReference>
<evidence type="ECO:0000256" key="8">
    <source>
        <dbReference type="ARBA" id="ARBA00029924"/>
    </source>
</evidence>
<comment type="catalytic activity">
    <reaction evidence="9 10">
        <text>RNA(n) + a ribonucleoside 5'-triphosphate = RNA(n+1) + diphosphate</text>
        <dbReference type="Rhea" id="RHEA:21248"/>
        <dbReference type="Rhea" id="RHEA-COMP:14527"/>
        <dbReference type="Rhea" id="RHEA-COMP:17342"/>
        <dbReference type="ChEBI" id="CHEBI:33019"/>
        <dbReference type="ChEBI" id="CHEBI:61557"/>
        <dbReference type="ChEBI" id="CHEBI:140395"/>
        <dbReference type="EC" id="2.7.7.6"/>
    </reaction>
</comment>
<dbReference type="SMART" id="SM01409">
    <property type="entry name" value="RNA_pol_Rpb6"/>
    <property type="match status" value="1"/>
</dbReference>
<proteinExistence type="inferred from homology"/>
<dbReference type="EMBL" id="BSDY01000026">
    <property type="protein sequence ID" value="GLI57847.1"/>
    <property type="molecule type" value="Genomic_DNA"/>
</dbReference>
<evidence type="ECO:0000256" key="5">
    <source>
        <dbReference type="ARBA" id="ARBA00022679"/>
    </source>
</evidence>
<evidence type="ECO:0000256" key="4">
    <source>
        <dbReference type="ARBA" id="ARBA00022478"/>
    </source>
</evidence>
<dbReference type="NCBIfam" id="TIGR00690">
    <property type="entry name" value="rpoZ"/>
    <property type="match status" value="1"/>
</dbReference>
<dbReference type="EC" id="2.7.7.6" evidence="2 10"/>
<evidence type="ECO:0000256" key="2">
    <source>
        <dbReference type="ARBA" id="ARBA00012418"/>
    </source>
</evidence>
<dbReference type="InterPro" id="IPR006110">
    <property type="entry name" value="Pol_omega/Rpo6/RPB6"/>
</dbReference>
<evidence type="ECO:0000256" key="7">
    <source>
        <dbReference type="ARBA" id="ARBA00023163"/>
    </source>
</evidence>